<sequence>MPVRWPRNLAPRWSGLSGLDADHSLATAGMGHGSAGLSWYAFASEYLVMRWPQVAAKTRNETNDALCAITSAMLRDVRGRPSDELLRQALPNWAFVVPRPELRTAPSDVRLAFRWAERASRPLTGLMDPAVMRAALQALRLKKDGTVAAAEPQRHKCMTLVNAVRYAIEQGMLGGDPIANINWRIAKTVKQVDPRVVANPAQARSLLCAVSYVGSHRRVRGRRLVGLFAGMYYAGLRPEEAVAVTLSDCVLPAEGWGRVILRITRPQAGKEWTDTGRLHDECGLKGCPPGDTRPVPLPPELVAQWRESVHTFGIADDGRLFFNERGGILASSTYTRVWHEAREPALPPGLLSTPLAARPYDLRHSALSTWLNAGVDPTEVAERAGNSVEVLMTKYAKCLYGRAAIANQRIEALLDEYDRTPEMMVGRRCSRGSLLGRVLVLRCHELALPVREPLAQGPGLGGSEAVGGELLVGATLNASE</sequence>
<reference evidence="3 4" key="1">
    <citation type="submission" date="2012-11" db="EMBL/GenBank/DDBJ databases">
        <authorList>
            <person name="Huguet-Tapia J.C."/>
            <person name="Durkin A.S."/>
            <person name="Pettis G.S."/>
            <person name="Badger J.H."/>
        </authorList>
    </citation>
    <scope>NUCLEOTIDE SEQUENCE [LARGE SCALE GENOMIC DNA]</scope>
    <source>
        <strain evidence="3 4">91-03</strain>
    </source>
</reference>
<dbReference type="InterPro" id="IPR011010">
    <property type="entry name" value="DNA_brk_join_enz"/>
</dbReference>
<dbReference type="Proteomes" id="UP000010411">
    <property type="component" value="Unassembled WGS sequence"/>
</dbReference>
<dbReference type="PANTHER" id="PTHR30349:SF64">
    <property type="entry name" value="PROPHAGE INTEGRASE INTD-RELATED"/>
    <property type="match status" value="1"/>
</dbReference>
<dbReference type="InterPro" id="IPR013762">
    <property type="entry name" value="Integrase-like_cat_sf"/>
</dbReference>
<comment type="caution">
    <text evidence="3">The sequence shown here is derived from an EMBL/GenBank/DDBJ whole genome shotgun (WGS) entry which is preliminary data.</text>
</comment>
<organism evidence="3 4">
    <name type="scientific">Streptomyces ipomoeae 91-03</name>
    <dbReference type="NCBI Taxonomy" id="698759"/>
    <lineage>
        <taxon>Bacteria</taxon>
        <taxon>Bacillati</taxon>
        <taxon>Actinomycetota</taxon>
        <taxon>Actinomycetes</taxon>
        <taxon>Kitasatosporales</taxon>
        <taxon>Streptomycetaceae</taxon>
        <taxon>Streptomyces</taxon>
    </lineage>
</organism>
<dbReference type="PATRIC" id="fig|698759.3.peg.5742"/>
<dbReference type="InterPro" id="IPR002104">
    <property type="entry name" value="Integrase_catalytic"/>
</dbReference>
<dbReference type="InterPro" id="IPR050090">
    <property type="entry name" value="Tyrosine_recombinase_XerCD"/>
</dbReference>
<dbReference type="GO" id="GO:0015074">
    <property type="term" value="P:DNA integration"/>
    <property type="evidence" value="ECO:0007669"/>
    <property type="project" value="InterPro"/>
</dbReference>
<dbReference type="SUPFAM" id="SSF56349">
    <property type="entry name" value="DNA breaking-rejoining enzymes"/>
    <property type="match status" value="1"/>
</dbReference>
<evidence type="ECO:0000256" key="1">
    <source>
        <dbReference type="ARBA" id="ARBA00023172"/>
    </source>
</evidence>
<dbReference type="PANTHER" id="PTHR30349">
    <property type="entry name" value="PHAGE INTEGRASE-RELATED"/>
    <property type="match status" value="1"/>
</dbReference>
<accession>L1KSQ1</accession>
<name>L1KSQ1_9ACTN</name>
<dbReference type="Gene3D" id="1.10.443.10">
    <property type="entry name" value="Intergrase catalytic core"/>
    <property type="match status" value="1"/>
</dbReference>
<evidence type="ECO:0000259" key="2">
    <source>
        <dbReference type="PROSITE" id="PS51898"/>
    </source>
</evidence>
<evidence type="ECO:0000313" key="4">
    <source>
        <dbReference type="Proteomes" id="UP000010411"/>
    </source>
</evidence>
<dbReference type="PROSITE" id="PS51898">
    <property type="entry name" value="TYR_RECOMBINASE"/>
    <property type="match status" value="1"/>
</dbReference>
<protein>
    <submittedName>
        <fullName evidence="3">Site-specific recombinase, phage integrase family</fullName>
    </submittedName>
</protein>
<evidence type="ECO:0000313" key="3">
    <source>
        <dbReference type="EMBL" id="EKX63589.1"/>
    </source>
</evidence>
<dbReference type="AlphaFoldDB" id="L1KSQ1"/>
<proteinExistence type="predicted"/>
<keyword evidence="4" id="KW-1185">Reference proteome</keyword>
<keyword evidence="1" id="KW-0233">DNA recombination</keyword>
<feature type="domain" description="Tyr recombinase" evidence="2">
    <location>
        <begin position="192"/>
        <end position="415"/>
    </location>
</feature>
<gene>
    <name evidence="3" type="ORF">STRIP9103_06745</name>
</gene>
<dbReference type="GO" id="GO:0003677">
    <property type="term" value="F:DNA binding"/>
    <property type="evidence" value="ECO:0007669"/>
    <property type="project" value="InterPro"/>
</dbReference>
<dbReference type="GO" id="GO:0006310">
    <property type="term" value="P:DNA recombination"/>
    <property type="evidence" value="ECO:0007669"/>
    <property type="project" value="UniProtKB-KW"/>
</dbReference>
<dbReference type="EMBL" id="AEJC01000418">
    <property type="protein sequence ID" value="EKX63589.1"/>
    <property type="molecule type" value="Genomic_DNA"/>
</dbReference>